<dbReference type="SUPFAM" id="SSF103473">
    <property type="entry name" value="MFS general substrate transporter"/>
    <property type="match status" value="1"/>
</dbReference>
<feature type="transmembrane region" description="Helical" evidence="7">
    <location>
        <begin position="67"/>
        <end position="88"/>
    </location>
</feature>
<dbReference type="CDD" id="cd06173">
    <property type="entry name" value="MFS_MefA_like"/>
    <property type="match status" value="1"/>
</dbReference>
<organism evidence="9 10">
    <name type="scientific">Candidatus Portiera aleyrodidarum</name>
    <name type="common">primary endosymbiont of Bemisia tabaci</name>
    <dbReference type="NCBI Taxonomy" id="91844"/>
    <lineage>
        <taxon>Bacteria</taxon>
        <taxon>Pseudomonadati</taxon>
        <taxon>Pseudomonadota</taxon>
        <taxon>Gammaproteobacteria</taxon>
        <taxon>Candidatus Johnevansiales</taxon>
        <taxon>Candidatus Johnevansiaceae</taxon>
        <taxon>Candidatus Portiera</taxon>
    </lineage>
</organism>
<feature type="transmembrane region" description="Helical" evidence="7">
    <location>
        <begin position="369"/>
        <end position="391"/>
    </location>
</feature>
<feature type="transmembrane region" description="Helical" evidence="7">
    <location>
        <begin position="397"/>
        <end position="418"/>
    </location>
</feature>
<dbReference type="GO" id="GO:0005886">
    <property type="term" value="C:plasma membrane"/>
    <property type="evidence" value="ECO:0007669"/>
    <property type="project" value="UniProtKB-SubCell"/>
</dbReference>
<feature type="transmembrane region" description="Helical" evidence="7">
    <location>
        <begin position="311"/>
        <end position="329"/>
    </location>
</feature>
<gene>
    <name evidence="9" type="ORF">PAD_035</name>
</gene>
<evidence type="ECO:0000259" key="8">
    <source>
        <dbReference type="PROSITE" id="PS50850"/>
    </source>
</evidence>
<evidence type="ECO:0000256" key="6">
    <source>
        <dbReference type="ARBA" id="ARBA00023136"/>
    </source>
</evidence>
<evidence type="ECO:0000256" key="1">
    <source>
        <dbReference type="ARBA" id="ARBA00004651"/>
    </source>
</evidence>
<comment type="subcellular location">
    <subcellularLocation>
        <location evidence="1">Cell membrane</location>
        <topology evidence="1">Multi-pass membrane protein</topology>
    </subcellularLocation>
</comment>
<dbReference type="Pfam" id="PF05977">
    <property type="entry name" value="MFS_3"/>
    <property type="match status" value="1"/>
</dbReference>
<evidence type="ECO:0000256" key="2">
    <source>
        <dbReference type="ARBA" id="ARBA00022448"/>
    </source>
</evidence>
<keyword evidence="3" id="KW-1003">Cell membrane</keyword>
<name>A0A8D9JS20_9GAMM</name>
<evidence type="ECO:0000313" key="9">
    <source>
        <dbReference type="EMBL" id="CEI58585.1"/>
    </source>
</evidence>
<feature type="transmembrane region" description="Helical" evidence="7">
    <location>
        <begin position="33"/>
        <end position="55"/>
    </location>
</feature>
<dbReference type="InterPro" id="IPR010290">
    <property type="entry name" value="TM_effector"/>
</dbReference>
<proteinExistence type="predicted"/>
<feature type="transmembrane region" description="Helical" evidence="7">
    <location>
        <begin position="280"/>
        <end position="299"/>
    </location>
</feature>
<feature type="transmembrane region" description="Helical" evidence="7">
    <location>
        <begin position="125"/>
        <end position="147"/>
    </location>
</feature>
<dbReference type="EMBL" id="LN649255">
    <property type="protein sequence ID" value="CEI58585.1"/>
    <property type="molecule type" value="Genomic_DNA"/>
</dbReference>
<evidence type="ECO:0000256" key="5">
    <source>
        <dbReference type="ARBA" id="ARBA00022989"/>
    </source>
</evidence>
<feature type="transmembrane region" description="Helical" evidence="7">
    <location>
        <begin position="100"/>
        <end position="119"/>
    </location>
</feature>
<dbReference type="PROSITE" id="PS50850">
    <property type="entry name" value="MFS"/>
    <property type="match status" value="1"/>
</dbReference>
<dbReference type="KEGG" id="plc:PAD_035"/>
<dbReference type="RefSeq" id="WP_219848727.1">
    <property type="nucleotide sequence ID" value="NZ_LN649255.1"/>
</dbReference>
<keyword evidence="4 7" id="KW-0812">Transmembrane</keyword>
<keyword evidence="5 7" id="KW-1133">Transmembrane helix</keyword>
<feature type="domain" description="Major facilitator superfamily (MFS) profile" evidence="8">
    <location>
        <begin position="30"/>
        <end position="423"/>
    </location>
</feature>
<evidence type="ECO:0000313" key="10">
    <source>
        <dbReference type="Proteomes" id="UP000032800"/>
    </source>
</evidence>
<dbReference type="InterPro" id="IPR036259">
    <property type="entry name" value="MFS_trans_sf"/>
</dbReference>
<keyword evidence="6 7" id="KW-0472">Membrane</keyword>
<dbReference type="PANTHER" id="PTHR23513">
    <property type="entry name" value="INTEGRAL MEMBRANE EFFLUX PROTEIN-RELATED"/>
    <property type="match status" value="1"/>
</dbReference>
<evidence type="ECO:0000256" key="7">
    <source>
        <dbReference type="SAM" id="Phobius"/>
    </source>
</evidence>
<reference evidence="9 10" key="1">
    <citation type="journal article" date="2015" name="Genome Biol. Evol.">
        <title>Genome evolution in the primary endosymbiont of whiteflies sheds light on their divergence.</title>
        <authorList>
            <person name="Santos-Garcia D."/>
            <person name="Vargas-Chavez C."/>
            <person name="Moya A."/>
            <person name="Latorre A."/>
            <person name="Silva"/>
            <person name="F J."/>
        </authorList>
    </citation>
    <scope>NUCLEOTIDE SEQUENCE [LARGE SCALE GENOMIC DNA]</scope>
    <source>
        <strain evidence="10">AD-VLC</strain>
    </source>
</reference>
<dbReference type="Gene3D" id="1.20.1250.20">
    <property type="entry name" value="MFS general substrate transporter like domains"/>
    <property type="match status" value="1"/>
</dbReference>
<dbReference type="Proteomes" id="UP000032800">
    <property type="component" value="Chromosome I"/>
</dbReference>
<protein>
    <submittedName>
        <fullName evidence="9">Transmembrane secretion effector</fullName>
    </submittedName>
</protein>
<accession>A0A8D9JS20</accession>
<evidence type="ECO:0000256" key="3">
    <source>
        <dbReference type="ARBA" id="ARBA00022475"/>
    </source>
</evidence>
<feature type="transmembrane region" description="Helical" evidence="7">
    <location>
        <begin position="188"/>
        <end position="206"/>
    </location>
</feature>
<dbReference type="GO" id="GO:0022857">
    <property type="term" value="F:transmembrane transporter activity"/>
    <property type="evidence" value="ECO:0007669"/>
    <property type="project" value="InterPro"/>
</dbReference>
<dbReference type="InterPro" id="IPR020846">
    <property type="entry name" value="MFS_dom"/>
</dbReference>
<sequence length="551" mass="61812">MLISTPQASKAKNKLSNKKNSLFTPLTFKPFRIIWFADLIANLGTWAQSVASVWILTEYHASSRTLAMIQVVTALPLVLLSIISGVWADNYDRRKIMLMGMVLEFTGGALITSFAFLGYLTSTKLILSILGMSIGASLAVPAWQAAINEQVSKNQVTNAVILNSVNYNFARAVGPVIGGLLIKTFGTAWVFLLNCLCYLGLIWAVWKWKQIYPKRILPPEHIYEGVISALKFAKYSKVMRFVMLRSFVFGLSASALWALLPVLAHNNTHLVAHKTKTASIYGYMLGALGTGAIIGSAIVKKYCKIVDTNKMISFASILLSIVMLLIGILNIKLLMFGALMVGGSCWITVLASYNSSVQMLVPDWVKARALALYQTTLYAGLAIGSFCWGHLAGIINVKIGLVIAGFLLLISTIALLNLRLPKVDEKNKSIRHIEPKYNKKKLEFYKYKESIILSIEYCIPVNKKNEFINLIIKLRNVRLRNGAKSWSLYQNVEDKEVWQEIFLIRNWLQYLRMLSRITIADKIIIDKVNKMHRGIKPPRTYQGIQQIKPKK</sequence>
<dbReference type="PANTHER" id="PTHR23513:SF11">
    <property type="entry name" value="STAPHYLOFERRIN A TRANSPORTER"/>
    <property type="match status" value="1"/>
</dbReference>
<feature type="transmembrane region" description="Helical" evidence="7">
    <location>
        <begin position="241"/>
        <end position="260"/>
    </location>
</feature>
<evidence type="ECO:0000256" key="4">
    <source>
        <dbReference type="ARBA" id="ARBA00022692"/>
    </source>
</evidence>
<dbReference type="AlphaFoldDB" id="A0A8D9JS20"/>
<feature type="transmembrane region" description="Helical" evidence="7">
    <location>
        <begin position="335"/>
        <end position="357"/>
    </location>
</feature>
<keyword evidence="2" id="KW-0813">Transport</keyword>